<dbReference type="InterPro" id="IPR050463">
    <property type="entry name" value="Gfo/Idh/MocA_oxidrdct_glycsds"/>
</dbReference>
<name>A0ABU8RFT6_9ACTN</name>
<accession>A0ABU8RFT6</accession>
<comment type="caution">
    <text evidence="4">The sequence shown here is derived from an EMBL/GenBank/DDBJ whole genome shotgun (WGS) entry which is preliminary data.</text>
</comment>
<dbReference type="InterPro" id="IPR036291">
    <property type="entry name" value="NAD(P)-bd_dom_sf"/>
</dbReference>
<organism evidence="4 5">
    <name type="scientific">Pseudokineococcus basanitobsidens</name>
    <dbReference type="NCBI Taxonomy" id="1926649"/>
    <lineage>
        <taxon>Bacteria</taxon>
        <taxon>Bacillati</taxon>
        <taxon>Actinomycetota</taxon>
        <taxon>Actinomycetes</taxon>
        <taxon>Kineosporiales</taxon>
        <taxon>Kineosporiaceae</taxon>
        <taxon>Pseudokineococcus</taxon>
    </lineage>
</organism>
<dbReference type="SUPFAM" id="SSF55347">
    <property type="entry name" value="Glyceraldehyde-3-phosphate dehydrogenase-like, C-terminal domain"/>
    <property type="match status" value="1"/>
</dbReference>
<feature type="domain" description="GFO/IDH/MocA-like oxidoreductase" evidence="3">
    <location>
        <begin position="145"/>
        <end position="289"/>
    </location>
</feature>
<dbReference type="RefSeq" id="WP_339573339.1">
    <property type="nucleotide sequence ID" value="NZ_JBBIAA010000001.1"/>
</dbReference>
<dbReference type="Proteomes" id="UP001387100">
    <property type="component" value="Unassembled WGS sequence"/>
</dbReference>
<keyword evidence="5" id="KW-1185">Reference proteome</keyword>
<feature type="domain" description="Gfo/Idh/MocA-like oxidoreductase N-terminal" evidence="2">
    <location>
        <begin position="10"/>
        <end position="136"/>
    </location>
</feature>
<evidence type="ECO:0000259" key="2">
    <source>
        <dbReference type="Pfam" id="PF01408"/>
    </source>
</evidence>
<evidence type="ECO:0000256" key="1">
    <source>
        <dbReference type="ARBA" id="ARBA00023002"/>
    </source>
</evidence>
<dbReference type="EMBL" id="JBBIAA010000001">
    <property type="protein sequence ID" value="MEJ5943949.1"/>
    <property type="molecule type" value="Genomic_DNA"/>
</dbReference>
<gene>
    <name evidence="4" type="ORF">WDZ17_01390</name>
</gene>
<dbReference type="Pfam" id="PF01408">
    <property type="entry name" value="GFO_IDH_MocA"/>
    <property type="match status" value="1"/>
</dbReference>
<protein>
    <submittedName>
        <fullName evidence="4">Gfo/Idh/MocA family oxidoreductase</fullName>
    </submittedName>
</protein>
<evidence type="ECO:0000313" key="5">
    <source>
        <dbReference type="Proteomes" id="UP001387100"/>
    </source>
</evidence>
<dbReference type="PANTHER" id="PTHR43818">
    <property type="entry name" value="BCDNA.GH03377"/>
    <property type="match status" value="1"/>
</dbReference>
<sequence>MSHDPSRPLGVAVVGAGMAGRAHCQGYRTATTLYGAGLPPVRLVAVADAHRPFADDAARRYGYERAVASWQEVAADPDVDVVSVVVANALHREVVEGLLDAGKHVLCEKPLAPSLEDARSMVAAAEAADRVTGVGFTFRRSPAIAAVAERLHGGDLGEPRSFSAHYWCDYAVDPRAPMSWRYRGGPGSGALADIGSHVVDTSELLLGPVRSVAGAAMSTFTAERPLPVGAVVGHAGGQVSDESAPVENEDVVTFTAAYDGGVVGTFSISRVAHGLPNALGFELFGSRGAAMFDLNRPAEIAYSDTSSPAGTGGFRQVLLGPAHPYVRGGLAMDFPSVGHGQNEFFAYQCRAFLDQVVGRGADDGALPPVPSLAHGLHNLEVLDAVTRSAASGGAAVEVAAAP</sequence>
<evidence type="ECO:0000313" key="4">
    <source>
        <dbReference type="EMBL" id="MEJ5943949.1"/>
    </source>
</evidence>
<dbReference type="Pfam" id="PF22725">
    <property type="entry name" value="GFO_IDH_MocA_C3"/>
    <property type="match status" value="1"/>
</dbReference>
<evidence type="ECO:0000259" key="3">
    <source>
        <dbReference type="Pfam" id="PF22725"/>
    </source>
</evidence>
<dbReference type="InterPro" id="IPR000683">
    <property type="entry name" value="Gfo/Idh/MocA-like_OxRdtase_N"/>
</dbReference>
<keyword evidence="1" id="KW-0560">Oxidoreductase</keyword>
<dbReference type="PANTHER" id="PTHR43818:SF11">
    <property type="entry name" value="BCDNA.GH03377"/>
    <property type="match status" value="1"/>
</dbReference>
<reference evidence="4 5" key="1">
    <citation type="journal article" date="2017" name="Int. J. Syst. Evol. Microbiol.">
        <title>Pseudokineococcus basanitobsidens sp. nov., isolated from volcanic rock.</title>
        <authorList>
            <person name="Lee D.W."/>
            <person name="Park M.Y."/>
            <person name="Kim J.J."/>
            <person name="Kim B.S."/>
        </authorList>
    </citation>
    <scope>NUCLEOTIDE SEQUENCE [LARGE SCALE GENOMIC DNA]</scope>
    <source>
        <strain evidence="4 5">DSM 103726</strain>
    </source>
</reference>
<proteinExistence type="predicted"/>
<dbReference type="InterPro" id="IPR055170">
    <property type="entry name" value="GFO_IDH_MocA-like_dom"/>
</dbReference>
<dbReference type="Gene3D" id="3.30.360.10">
    <property type="entry name" value="Dihydrodipicolinate Reductase, domain 2"/>
    <property type="match status" value="1"/>
</dbReference>
<dbReference type="Gene3D" id="3.40.50.720">
    <property type="entry name" value="NAD(P)-binding Rossmann-like Domain"/>
    <property type="match status" value="1"/>
</dbReference>
<dbReference type="SUPFAM" id="SSF51735">
    <property type="entry name" value="NAD(P)-binding Rossmann-fold domains"/>
    <property type="match status" value="1"/>
</dbReference>